<accession>A0AAU9QVT2</accession>
<comment type="caution">
    <text evidence="1">The sequence shown here is derived from an EMBL/GenBank/DDBJ whole genome shotgun (WGS) entry which is preliminary data.</text>
</comment>
<evidence type="ECO:0000313" key="1">
    <source>
        <dbReference type="EMBL" id="CAH1602814.1"/>
    </source>
</evidence>
<dbReference type="EMBL" id="CAKMUD010000116">
    <property type="protein sequence ID" value="CAH1602814.1"/>
    <property type="molecule type" value="Genomic_DNA"/>
</dbReference>
<name>A0AAU9QVT2_9VIBR</name>
<reference evidence="1" key="1">
    <citation type="submission" date="2022-01" db="EMBL/GenBank/DDBJ databases">
        <authorList>
            <person name="Lagorce A."/>
        </authorList>
    </citation>
    <scope>NUCLEOTIDE SEQUENCE</scope>
    <source>
        <strain evidence="1">Th15_F1_A12</strain>
    </source>
</reference>
<proteinExistence type="predicted"/>
<dbReference type="Proteomes" id="UP001295462">
    <property type="component" value="Unassembled WGS sequence"/>
</dbReference>
<dbReference type="AlphaFoldDB" id="A0AAU9QVT2"/>
<organism evidence="1 2">
    <name type="scientific">Vibrio jasicida</name>
    <dbReference type="NCBI Taxonomy" id="766224"/>
    <lineage>
        <taxon>Bacteria</taxon>
        <taxon>Pseudomonadati</taxon>
        <taxon>Pseudomonadota</taxon>
        <taxon>Gammaproteobacteria</taxon>
        <taxon>Vibrionales</taxon>
        <taxon>Vibrionaceae</taxon>
        <taxon>Vibrio</taxon>
    </lineage>
</organism>
<evidence type="ECO:0000313" key="2">
    <source>
        <dbReference type="Proteomes" id="UP001295462"/>
    </source>
</evidence>
<protein>
    <submittedName>
        <fullName evidence="1">Uncharacterized protein</fullName>
    </submittedName>
</protein>
<gene>
    <name evidence="1" type="ORF">THF1A12_60227</name>
</gene>
<sequence>MVDNLILPACVDVISWGLLATYDLAGTGAGNRECDLYFEL</sequence>